<dbReference type="NCBIfam" id="TIGR00786">
    <property type="entry name" value="dctM"/>
    <property type="match status" value="1"/>
</dbReference>
<evidence type="ECO:0000256" key="7">
    <source>
        <dbReference type="SAM" id="Phobius"/>
    </source>
</evidence>
<comment type="subcellular location">
    <subcellularLocation>
        <location evidence="1">Cell inner membrane</location>
        <topology evidence="1">Multi-pass membrane protein</topology>
    </subcellularLocation>
</comment>
<feature type="domain" description="TRAP C4-dicarboxylate transport system permease DctM subunit" evidence="8">
    <location>
        <begin position="12"/>
        <end position="418"/>
    </location>
</feature>
<evidence type="ECO:0000313" key="9">
    <source>
        <dbReference type="EMBL" id="HGW59870.1"/>
    </source>
</evidence>
<feature type="transmembrane region" description="Helical" evidence="7">
    <location>
        <begin position="138"/>
        <end position="161"/>
    </location>
</feature>
<keyword evidence="2" id="KW-1003">Cell membrane</keyword>
<evidence type="ECO:0000256" key="4">
    <source>
        <dbReference type="ARBA" id="ARBA00022692"/>
    </source>
</evidence>
<feature type="transmembrane region" description="Helical" evidence="7">
    <location>
        <begin position="215"/>
        <end position="237"/>
    </location>
</feature>
<dbReference type="Pfam" id="PF06808">
    <property type="entry name" value="DctM"/>
    <property type="match status" value="1"/>
</dbReference>
<keyword evidence="5 7" id="KW-1133">Transmembrane helix</keyword>
<feature type="transmembrane region" description="Helical" evidence="7">
    <location>
        <begin position="173"/>
        <end position="194"/>
    </location>
</feature>
<gene>
    <name evidence="9" type="ORF">ENV82_00275</name>
</gene>
<dbReference type="InterPro" id="IPR010656">
    <property type="entry name" value="DctM"/>
</dbReference>
<name>A0A7C4TWV6_9BACT</name>
<reference evidence="9" key="1">
    <citation type="journal article" date="2020" name="mSystems">
        <title>Genome- and Community-Level Interaction Insights into Carbon Utilization and Element Cycling Functions of Hydrothermarchaeota in Hydrothermal Sediment.</title>
        <authorList>
            <person name="Zhou Z."/>
            <person name="Liu Y."/>
            <person name="Xu W."/>
            <person name="Pan J."/>
            <person name="Luo Z.H."/>
            <person name="Li M."/>
        </authorList>
    </citation>
    <scope>NUCLEOTIDE SEQUENCE [LARGE SCALE GENOMIC DNA]</scope>
    <source>
        <strain evidence="9">SpSt-794</strain>
    </source>
</reference>
<feature type="transmembrane region" description="Helical" evidence="7">
    <location>
        <begin position="339"/>
        <end position="360"/>
    </location>
</feature>
<feature type="transmembrane region" description="Helical" evidence="7">
    <location>
        <begin position="6"/>
        <end position="38"/>
    </location>
</feature>
<dbReference type="PANTHER" id="PTHR33362:SF3">
    <property type="entry name" value="SIALIC ACID TRAP TRANSPORTER PERMEASE PROTEIN SIAT"/>
    <property type="match status" value="1"/>
</dbReference>
<organism evidence="9">
    <name type="scientific">Caldisericum exile</name>
    <dbReference type="NCBI Taxonomy" id="693075"/>
    <lineage>
        <taxon>Bacteria</taxon>
        <taxon>Pseudomonadati</taxon>
        <taxon>Caldisericota/Cryosericota group</taxon>
        <taxon>Caldisericota</taxon>
        <taxon>Caldisericia</taxon>
        <taxon>Caldisericales</taxon>
        <taxon>Caldisericaceae</taxon>
        <taxon>Caldisericum</taxon>
    </lineage>
</organism>
<keyword evidence="3" id="KW-0997">Cell inner membrane</keyword>
<sequence length="425" mass="45542">MTPSVVLFVLLFVFLFLIAFGVPIAISMGVASLVVLLLGHLNPILIVQRMFASVDSFALIAVPFFILSGDLMSEGKTSQYIMDFMESITGFIRGSLWIVAILTSMIFAAISGSSAAVTAAVGGALMPQLKKRGYEDSTSAAVIASGGTIGVVIPPSVPMVLYASITFASVSKLFLNGFFPGILMGIALSLVAINKAYKESYPRVEKISIRNIFRTFIIALPGILTPVIILGGIFSGIFTPSEAAVVGVVWAIICSLFIYRDSNIRSMLKVFVKSSITSAVVMFLIAVCGIFSWILAYWSIPQMISHSLLSITSNPYIGILLVDVVLLIAGVFMETASIILIFTPVLFQYVTALGINPVHFGVIETVAVAIGMITPPVAICLYVISGISGISIEEVSKKVVPFLIALIIVLLLYTYLPMVFPKLIL</sequence>
<dbReference type="PIRSF" id="PIRSF006066">
    <property type="entry name" value="HI0050"/>
    <property type="match status" value="1"/>
</dbReference>
<dbReference type="InterPro" id="IPR004681">
    <property type="entry name" value="TRAP_DctM"/>
</dbReference>
<feature type="transmembrane region" description="Helical" evidence="7">
    <location>
        <begin position="280"/>
        <end position="300"/>
    </location>
</feature>
<feature type="transmembrane region" description="Helical" evidence="7">
    <location>
        <begin position="315"/>
        <end position="332"/>
    </location>
</feature>
<evidence type="ECO:0000256" key="2">
    <source>
        <dbReference type="ARBA" id="ARBA00022475"/>
    </source>
</evidence>
<feature type="transmembrane region" description="Helical" evidence="7">
    <location>
        <begin position="366"/>
        <end position="387"/>
    </location>
</feature>
<evidence type="ECO:0000259" key="8">
    <source>
        <dbReference type="Pfam" id="PF06808"/>
    </source>
</evidence>
<keyword evidence="4 7" id="KW-0812">Transmembrane</keyword>
<evidence type="ECO:0000256" key="5">
    <source>
        <dbReference type="ARBA" id="ARBA00022989"/>
    </source>
</evidence>
<feature type="transmembrane region" description="Helical" evidence="7">
    <location>
        <begin position="50"/>
        <end position="68"/>
    </location>
</feature>
<evidence type="ECO:0000256" key="6">
    <source>
        <dbReference type="ARBA" id="ARBA00023136"/>
    </source>
</evidence>
<dbReference type="AlphaFoldDB" id="A0A7C4TWV6"/>
<accession>A0A7C4TWV6</accession>
<evidence type="ECO:0000256" key="1">
    <source>
        <dbReference type="ARBA" id="ARBA00004429"/>
    </source>
</evidence>
<protein>
    <submittedName>
        <fullName evidence="9">TRAP transporter large permease</fullName>
    </submittedName>
</protein>
<dbReference type="GO" id="GO:0005886">
    <property type="term" value="C:plasma membrane"/>
    <property type="evidence" value="ECO:0007669"/>
    <property type="project" value="UniProtKB-SubCell"/>
</dbReference>
<dbReference type="GO" id="GO:0022857">
    <property type="term" value="F:transmembrane transporter activity"/>
    <property type="evidence" value="ECO:0007669"/>
    <property type="project" value="TreeGrafter"/>
</dbReference>
<feature type="transmembrane region" description="Helical" evidence="7">
    <location>
        <begin position="96"/>
        <end position="126"/>
    </location>
</feature>
<feature type="transmembrane region" description="Helical" evidence="7">
    <location>
        <begin position="243"/>
        <end position="259"/>
    </location>
</feature>
<keyword evidence="6 7" id="KW-0472">Membrane</keyword>
<dbReference type="EMBL" id="DTHV01000012">
    <property type="protein sequence ID" value="HGW59870.1"/>
    <property type="molecule type" value="Genomic_DNA"/>
</dbReference>
<dbReference type="PANTHER" id="PTHR33362">
    <property type="entry name" value="SIALIC ACID TRAP TRANSPORTER PERMEASE PROTEIN SIAT-RELATED"/>
    <property type="match status" value="1"/>
</dbReference>
<feature type="transmembrane region" description="Helical" evidence="7">
    <location>
        <begin position="399"/>
        <end position="416"/>
    </location>
</feature>
<evidence type="ECO:0000256" key="3">
    <source>
        <dbReference type="ARBA" id="ARBA00022519"/>
    </source>
</evidence>
<proteinExistence type="predicted"/>
<comment type="caution">
    <text evidence="9">The sequence shown here is derived from an EMBL/GenBank/DDBJ whole genome shotgun (WGS) entry which is preliminary data.</text>
</comment>